<dbReference type="Proteomes" id="UP001487740">
    <property type="component" value="Unassembled WGS sequence"/>
</dbReference>
<protein>
    <submittedName>
        <fullName evidence="2">Uncharacterized protein</fullName>
    </submittedName>
</protein>
<accession>A0AAW0UTZ9</accession>
<name>A0AAW0UTZ9_SCYPA</name>
<keyword evidence="1" id="KW-1133">Transmembrane helix</keyword>
<keyword evidence="1" id="KW-0472">Membrane</keyword>
<proteinExistence type="predicted"/>
<dbReference type="EMBL" id="JARAKH010000008">
    <property type="protein sequence ID" value="KAK8402172.1"/>
    <property type="molecule type" value="Genomic_DNA"/>
</dbReference>
<organism evidence="2 3">
    <name type="scientific">Scylla paramamosain</name>
    <name type="common">Mud crab</name>
    <dbReference type="NCBI Taxonomy" id="85552"/>
    <lineage>
        <taxon>Eukaryota</taxon>
        <taxon>Metazoa</taxon>
        <taxon>Ecdysozoa</taxon>
        <taxon>Arthropoda</taxon>
        <taxon>Crustacea</taxon>
        <taxon>Multicrustacea</taxon>
        <taxon>Malacostraca</taxon>
        <taxon>Eumalacostraca</taxon>
        <taxon>Eucarida</taxon>
        <taxon>Decapoda</taxon>
        <taxon>Pleocyemata</taxon>
        <taxon>Brachyura</taxon>
        <taxon>Eubrachyura</taxon>
        <taxon>Portunoidea</taxon>
        <taxon>Portunidae</taxon>
        <taxon>Portuninae</taxon>
        <taxon>Scylla</taxon>
    </lineage>
</organism>
<gene>
    <name evidence="2" type="ORF">O3P69_001342</name>
</gene>
<feature type="transmembrane region" description="Helical" evidence="1">
    <location>
        <begin position="20"/>
        <end position="39"/>
    </location>
</feature>
<evidence type="ECO:0000313" key="3">
    <source>
        <dbReference type="Proteomes" id="UP001487740"/>
    </source>
</evidence>
<dbReference type="AlphaFoldDB" id="A0AAW0UTZ9"/>
<keyword evidence="3" id="KW-1185">Reference proteome</keyword>
<keyword evidence="1" id="KW-0812">Transmembrane</keyword>
<reference evidence="2 3" key="1">
    <citation type="submission" date="2023-03" db="EMBL/GenBank/DDBJ databases">
        <title>High-quality genome of Scylla paramamosain provides insights in environmental adaptation.</title>
        <authorList>
            <person name="Zhang L."/>
        </authorList>
    </citation>
    <scope>NUCLEOTIDE SEQUENCE [LARGE SCALE GENOMIC DNA]</scope>
    <source>
        <strain evidence="2">LZ_2023a</strain>
        <tissue evidence="2">Muscle</tissue>
    </source>
</reference>
<evidence type="ECO:0000313" key="2">
    <source>
        <dbReference type="EMBL" id="KAK8402172.1"/>
    </source>
</evidence>
<sequence>MAPAPRSVATKGVCHSPDEILLLFQLASNFFIPLFLLSLSRMPEGVLGVGENASCFLYSISHQDIYGINLPRHYYSLHSVKG</sequence>
<evidence type="ECO:0000256" key="1">
    <source>
        <dbReference type="SAM" id="Phobius"/>
    </source>
</evidence>
<comment type="caution">
    <text evidence="2">The sequence shown here is derived from an EMBL/GenBank/DDBJ whole genome shotgun (WGS) entry which is preliminary data.</text>
</comment>